<evidence type="ECO:0000313" key="1">
    <source>
        <dbReference type="EMBL" id="SNR45703.1"/>
    </source>
</evidence>
<evidence type="ECO:0000313" key="2">
    <source>
        <dbReference type="Proteomes" id="UP000198379"/>
    </source>
</evidence>
<dbReference type="EMBL" id="FZNY01000001">
    <property type="protein sequence ID" value="SNR45703.1"/>
    <property type="molecule type" value="Genomic_DNA"/>
</dbReference>
<proteinExistence type="predicted"/>
<name>A0A238WH98_9FLAO</name>
<protein>
    <submittedName>
        <fullName evidence="1">Uncharacterized protein</fullName>
    </submittedName>
</protein>
<accession>A0A238WH98</accession>
<organism evidence="1 2">
    <name type="scientific">Dokdonia pacifica</name>
    <dbReference type="NCBI Taxonomy" id="1627892"/>
    <lineage>
        <taxon>Bacteria</taxon>
        <taxon>Pseudomonadati</taxon>
        <taxon>Bacteroidota</taxon>
        <taxon>Flavobacteriia</taxon>
        <taxon>Flavobacteriales</taxon>
        <taxon>Flavobacteriaceae</taxon>
        <taxon>Dokdonia</taxon>
    </lineage>
</organism>
<keyword evidence="2" id="KW-1185">Reference proteome</keyword>
<dbReference type="Proteomes" id="UP000198379">
    <property type="component" value="Unassembled WGS sequence"/>
</dbReference>
<gene>
    <name evidence="1" type="ORF">SAMN06265376_1011060</name>
</gene>
<reference evidence="1 2" key="1">
    <citation type="submission" date="2017-06" db="EMBL/GenBank/DDBJ databases">
        <authorList>
            <person name="Kim H.J."/>
            <person name="Triplett B.A."/>
        </authorList>
    </citation>
    <scope>NUCLEOTIDE SEQUENCE [LARGE SCALE GENOMIC DNA]</scope>
    <source>
        <strain evidence="1 2">DSM 25597</strain>
    </source>
</reference>
<sequence>MDCCFITIYTLLLVLNEMSKKMIKSRNYHKPIIWEGNLNDDCTAKWAGLMLRAEWMDENYWWWCVYDMLDNQNQIDSSNEYNEQCIGGEAARSEAQDVAKEFLKNELISELKKSSEALDVDKLISELKVIGISAGKSIVVLLKDFDFEYSEAKNKVFESPVWKGLREQS</sequence>
<dbReference type="AlphaFoldDB" id="A0A238WH98"/>